<dbReference type="Gene3D" id="3.30.200.20">
    <property type="entry name" value="Phosphorylase Kinase, domain 1"/>
    <property type="match status" value="1"/>
</dbReference>
<dbReference type="PRINTS" id="PR00109">
    <property type="entry name" value="TYRKINASE"/>
</dbReference>
<dbReference type="CDD" id="cd06410">
    <property type="entry name" value="PB1_UP2"/>
    <property type="match status" value="1"/>
</dbReference>
<sequence>MKSTFSLPKRLEKEDTVMSSQFDPPSNNKRNSNIDFSPKPPALYVPSQNPQQILNYSFQTGEEFALEFIQERANVRPQFVSKNKNVNQSQAPIMSPAGQKRQLSDTIIFKMENVTEMASPKILGLPEPEKNASRSVKGSSRMFQQPVTGYILSKQNVIKFLCSFGGKFLPRPSDGKIRYVGGETYILQLRTDISWKELIQKTMGLLNKAHTIKYHLPGEHLNVLILVSCDEDVHHMMEECIVLQDCEEKPRLFLFSSQDDEEDNEIHSNDTDSEARFVAAVNAVTSKGYTNVDPGRDVGNNEIISRRHAGDLDQLIFDMDSDSTNYSDSYSGSSFATPVKNATYMQDYIGGIAIPVRKPSYKHSVTNQEYVAGYSGGSGKLQMPLSVPTEFRFKTTSRPVPSQKELSPVDESSIQLNFEIKENVDSKYLLPKSGVKVTSSDENFFGSIGTSRLGYSKSKDDLTILSYLNSPRDDLFSTNSNTDNAIQPSKSTLEDAKLIAVGQVESKVSVQEPVKRPTTSFDRKQRELGSHEVTNIDEIIGERNSILRQKTIERSDPKNSIKSKELSAIKWHDDMAISTRELSKGDISVETPMISRPLNSDSKISEHKKDSTVTIRGEESRKKRTDSVSPGYYAQVVDNASMRNEGINIQVRHLSQEDISSVRLDSSEHEDFEQEHEPSLPAFDSLGRELDLSNVQIIRNEDLEDLRVLGSGAFGTVYHGRWRGTDVAIKRIKKSCFTYQSSLTDKLLEEFWREAAILSKLHHPNVLAFYGVVKDGPGGSLATVTEFMVSGSLRRVLLRRDRYLDQRKRIMLAMDAAIGMEYLHAKNVVHFDLKCDNLLVNLKDLSRPICKVADFGLSKMKETTMVSGGMRGTLPWMAPEQLNMSSNKVSEKIDVYSFGIVMWEILTGEEPYDGMHYGQVIVGILNNTLRPTVPASCDPNWKKLMEQCWAADPDQRPSFTEIASCLRSMLEACQAQPTV</sequence>
<name>A0A9Q0CMQ1_9POAL</name>
<dbReference type="PROSITE" id="PS50011">
    <property type="entry name" value="PROTEIN_KINASE_DOM"/>
    <property type="match status" value="1"/>
</dbReference>
<dbReference type="FunFam" id="3.30.200.20:FF:000618">
    <property type="entry name" value="Serine/threonine-protein kinase CTR1"/>
    <property type="match status" value="1"/>
</dbReference>
<dbReference type="InterPro" id="IPR011009">
    <property type="entry name" value="Kinase-like_dom_sf"/>
</dbReference>
<keyword evidence="2" id="KW-0808">Transferase</keyword>
<keyword evidence="3 6" id="KW-0547">Nucleotide-binding</keyword>
<dbReference type="PROSITE" id="PS00108">
    <property type="entry name" value="PROTEIN_KINASE_ST"/>
    <property type="match status" value="1"/>
</dbReference>
<dbReference type="OrthoDB" id="4062651at2759"/>
<gene>
    <name evidence="9" type="ORF">LUZ63_005330</name>
</gene>
<dbReference type="SUPFAM" id="SSF54277">
    <property type="entry name" value="CAD &amp; PB1 domains"/>
    <property type="match status" value="1"/>
</dbReference>
<dbReference type="GO" id="GO:0005737">
    <property type="term" value="C:cytoplasm"/>
    <property type="evidence" value="ECO:0007669"/>
    <property type="project" value="TreeGrafter"/>
</dbReference>
<dbReference type="GO" id="GO:0004674">
    <property type="term" value="F:protein serine/threonine kinase activity"/>
    <property type="evidence" value="ECO:0007669"/>
    <property type="project" value="UniProtKB-KW"/>
</dbReference>
<accession>A0A9Q0CMQ1</accession>
<evidence type="ECO:0000256" key="4">
    <source>
        <dbReference type="ARBA" id="ARBA00022777"/>
    </source>
</evidence>
<feature type="compositionally biased region" description="Basic and acidic residues" evidence="7">
    <location>
        <begin position="603"/>
        <end position="621"/>
    </location>
</feature>
<keyword evidence="4" id="KW-0418">Kinase</keyword>
<dbReference type="PANTHER" id="PTHR23257:SF855">
    <property type="entry name" value="PROTEIN KINASE DOMAIN-CONTAINING PROTEIN"/>
    <property type="match status" value="1"/>
</dbReference>
<dbReference type="EMBL" id="JAMQYH010000002">
    <property type="protein sequence ID" value="KAJ1696818.1"/>
    <property type="molecule type" value="Genomic_DNA"/>
</dbReference>
<dbReference type="InterPro" id="IPR001245">
    <property type="entry name" value="Ser-Thr/Tyr_kinase_cat_dom"/>
</dbReference>
<evidence type="ECO:0000256" key="5">
    <source>
        <dbReference type="ARBA" id="ARBA00022840"/>
    </source>
</evidence>
<dbReference type="SMART" id="SM00220">
    <property type="entry name" value="S_TKc"/>
    <property type="match status" value="1"/>
</dbReference>
<dbReference type="Pfam" id="PF00564">
    <property type="entry name" value="PB1"/>
    <property type="match status" value="1"/>
</dbReference>
<dbReference type="InterPro" id="IPR050167">
    <property type="entry name" value="Ser_Thr_protein_kinase"/>
</dbReference>
<dbReference type="AlphaFoldDB" id="A0A9Q0CMQ1"/>
<dbReference type="SMART" id="SM00666">
    <property type="entry name" value="PB1"/>
    <property type="match status" value="1"/>
</dbReference>
<keyword evidence="10" id="KW-1185">Reference proteome</keyword>
<dbReference type="InterPro" id="IPR000719">
    <property type="entry name" value="Prot_kinase_dom"/>
</dbReference>
<feature type="domain" description="Protein kinase" evidence="8">
    <location>
        <begin position="703"/>
        <end position="970"/>
    </location>
</feature>
<dbReference type="PANTHER" id="PTHR23257">
    <property type="entry name" value="SERINE-THREONINE PROTEIN KINASE"/>
    <property type="match status" value="1"/>
</dbReference>
<protein>
    <recommendedName>
        <fullName evidence="8">Protein kinase domain-containing protein</fullName>
    </recommendedName>
</protein>
<dbReference type="Gene3D" id="1.10.510.10">
    <property type="entry name" value="Transferase(Phosphotransferase) domain 1"/>
    <property type="match status" value="1"/>
</dbReference>
<evidence type="ECO:0000313" key="9">
    <source>
        <dbReference type="EMBL" id="KAJ1696818.1"/>
    </source>
</evidence>
<dbReference type="CDD" id="cd13999">
    <property type="entry name" value="STKc_MAP3K-like"/>
    <property type="match status" value="1"/>
</dbReference>
<dbReference type="PROSITE" id="PS00107">
    <property type="entry name" value="PROTEIN_KINASE_ATP"/>
    <property type="match status" value="1"/>
</dbReference>
<dbReference type="InterPro" id="IPR017441">
    <property type="entry name" value="Protein_kinase_ATP_BS"/>
</dbReference>
<feature type="region of interest" description="Disordered" evidence="7">
    <location>
        <begin position="1"/>
        <end position="41"/>
    </location>
</feature>
<feature type="compositionally biased region" description="Polar residues" evidence="7">
    <location>
        <begin position="17"/>
        <end position="35"/>
    </location>
</feature>
<dbReference type="GO" id="GO:0005524">
    <property type="term" value="F:ATP binding"/>
    <property type="evidence" value="ECO:0007669"/>
    <property type="project" value="UniProtKB-UniRule"/>
</dbReference>
<evidence type="ECO:0000259" key="8">
    <source>
        <dbReference type="PROSITE" id="PS50011"/>
    </source>
</evidence>
<dbReference type="InterPro" id="IPR000270">
    <property type="entry name" value="PB1_dom"/>
</dbReference>
<evidence type="ECO:0000256" key="6">
    <source>
        <dbReference type="PROSITE-ProRule" id="PRU10141"/>
    </source>
</evidence>
<evidence type="ECO:0000256" key="2">
    <source>
        <dbReference type="ARBA" id="ARBA00022679"/>
    </source>
</evidence>
<keyword evidence="5 6" id="KW-0067">ATP-binding</keyword>
<evidence type="ECO:0000256" key="3">
    <source>
        <dbReference type="ARBA" id="ARBA00022741"/>
    </source>
</evidence>
<comment type="caution">
    <text evidence="9">The sequence shown here is derived from an EMBL/GenBank/DDBJ whole genome shotgun (WGS) entry which is preliminary data.</text>
</comment>
<keyword evidence="1" id="KW-0723">Serine/threonine-protein kinase</keyword>
<dbReference type="InterPro" id="IPR008271">
    <property type="entry name" value="Ser/Thr_kinase_AS"/>
</dbReference>
<evidence type="ECO:0000256" key="1">
    <source>
        <dbReference type="ARBA" id="ARBA00022527"/>
    </source>
</evidence>
<dbReference type="SUPFAM" id="SSF56112">
    <property type="entry name" value="Protein kinase-like (PK-like)"/>
    <property type="match status" value="1"/>
</dbReference>
<evidence type="ECO:0000256" key="7">
    <source>
        <dbReference type="SAM" id="MobiDB-lite"/>
    </source>
</evidence>
<reference evidence="9" key="1">
    <citation type="journal article" date="2022" name="Cell">
        <title>Repeat-based holocentromeres influence genome architecture and karyotype evolution.</title>
        <authorList>
            <person name="Hofstatter P.G."/>
            <person name="Thangavel G."/>
            <person name="Lux T."/>
            <person name="Neumann P."/>
            <person name="Vondrak T."/>
            <person name="Novak P."/>
            <person name="Zhang M."/>
            <person name="Costa L."/>
            <person name="Castellani M."/>
            <person name="Scott A."/>
            <person name="Toegelov H."/>
            <person name="Fuchs J."/>
            <person name="Mata-Sucre Y."/>
            <person name="Dias Y."/>
            <person name="Vanzela A.L.L."/>
            <person name="Huettel B."/>
            <person name="Almeida C.C.S."/>
            <person name="Simkova H."/>
            <person name="Souza G."/>
            <person name="Pedrosa-Harand A."/>
            <person name="Macas J."/>
            <person name="Mayer K.F.X."/>
            <person name="Houben A."/>
            <person name="Marques A."/>
        </authorList>
    </citation>
    <scope>NUCLEOTIDE SEQUENCE</scope>
    <source>
        <strain evidence="9">RhyBre1mFocal</strain>
    </source>
</reference>
<proteinExistence type="predicted"/>
<feature type="region of interest" description="Disordered" evidence="7">
    <location>
        <begin position="593"/>
        <end position="627"/>
    </location>
</feature>
<dbReference type="Proteomes" id="UP001151287">
    <property type="component" value="Unassembled WGS sequence"/>
</dbReference>
<dbReference type="Pfam" id="PF07714">
    <property type="entry name" value="PK_Tyr_Ser-Thr"/>
    <property type="match status" value="1"/>
</dbReference>
<evidence type="ECO:0000313" key="10">
    <source>
        <dbReference type="Proteomes" id="UP001151287"/>
    </source>
</evidence>
<organism evidence="9 10">
    <name type="scientific">Rhynchospora breviuscula</name>
    <dbReference type="NCBI Taxonomy" id="2022672"/>
    <lineage>
        <taxon>Eukaryota</taxon>
        <taxon>Viridiplantae</taxon>
        <taxon>Streptophyta</taxon>
        <taxon>Embryophyta</taxon>
        <taxon>Tracheophyta</taxon>
        <taxon>Spermatophyta</taxon>
        <taxon>Magnoliopsida</taxon>
        <taxon>Liliopsida</taxon>
        <taxon>Poales</taxon>
        <taxon>Cyperaceae</taxon>
        <taxon>Cyperoideae</taxon>
        <taxon>Rhynchosporeae</taxon>
        <taxon>Rhynchospora</taxon>
    </lineage>
</organism>
<dbReference type="Gene3D" id="3.10.20.90">
    <property type="entry name" value="Phosphatidylinositol 3-kinase Catalytic Subunit, Chain A, domain 1"/>
    <property type="match status" value="1"/>
</dbReference>
<dbReference type="GO" id="GO:0007165">
    <property type="term" value="P:signal transduction"/>
    <property type="evidence" value="ECO:0007669"/>
    <property type="project" value="TreeGrafter"/>
</dbReference>
<feature type="binding site" evidence="6">
    <location>
        <position position="734"/>
    </location>
    <ligand>
        <name>ATP</name>
        <dbReference type="ChEBI" id="CHEBI:30616"/>
    </ligand>
</feature>